<feature type="compositionally biased region" description="Low complexity" evidence="1">
    <location>
        <begin position="168"/>
        <end position="179"/>
    </location>
</feature>
<evidence type="ECO:0000313" key="4">
    <source>
        <dbReference type="EMBL" id="KAK1749192.1"/>
    </source>
</evidence>
<keyword evidence="5" id="KW-1185">Reference proteome</keyword>
<evidence type="ECO:0000256" key="2">
    <source>
        <dbReference type="SAM" id="Phobius"/>
    </source>
</evidence>
<keyword evidence="2" id="KW-0812">Transmembrane</keyword>
<keyword evidence="2" id="KW-1133">Transmembrane helix</keyword>
<dbReference type="EMBL" id="JATAAI010000001">
    <property type="protein sequence ID" value="KAK1749192.1"/>
    <property type="molecule type" value="Genomic_DNA"/>
</dbReference>
<dbReference type="PANTHER" id="PTHR46434:SF1">
    <property type="entry name" value="GENETIC INTERACTOR OF PROHIBITINS 3, MITOCHONDRIAL"/>
    <property type="match status" value="1"/>
</dbReference>
<feature type="transmembrane region" description="Helical" evidence="2">
    <location>
        <begin position="47"/>
        <end position="67"/>
    </location>
</feature>
<dbReference type="InterPro" id="IPR050896">
    <property type="entry name" value="Mito_lipid_metab_GTPase"/>
</dbReference>
<accession>A0AAD8YN97</accession>
<dbReference type="CDD" id="cd01855">
    <property type="entry name" value="YqeH"/>
    <property type="match status" value="1"/>
</dbReference>
<evidence type="ECO:0000313" key="5">
    <source>
        <dbReference type="Proteomes" id="UP001224775"/>
    </source>
</evidence>
<organism evidence="4 5">
    <name type="scientific">Skeletonema marinoi</name>
    <dbReference type="NCBI Taxonomy" id="267567"/>
    <lineage>
        <taxon>Eukaryota</taxon>
        <taxon>Sar</taxon>
        <taxon>Stramenopiles</taxon>
        <taxon>Ochrophyta</taxon>
        <taxon>Bacillariophyta</taxon>
        <taxon>Coscinodiscophyceae</taxon>
        <taxon>Thalassiosirophycidae</taxon>
        <taxon>Thalassiosirales</taxon>
        <taxon>Skeletonemataceae</taxon>
        <taxon>Skeletonema</taxon>
        <taxon>Skeletonema marinoi-dohrnii complex</taxon>
    </lineage>
</organism>
<dbReference type="GO" id="GO:0005525">
    <property type="term" value="F:GTP binding"/>
    <property type="evidence" value="ECO:0007669"/>
    <property type="project" value="InterPro"/>
</dbReference>
<evidence type="ECO:0000256" key="1">
    <source>
        <dbReference type="SAM" id="MobiDB-lite"/>
    </source>
</evidence>
<name>A0AAD8YN97_9STRA</name>
<dbReference type="AlphaFoldDB" id="A0AAD8YN97"/>
<dbReference type="SUPFAM" id="SSF52540">
    <property type="entry name" value="P-loop containing nucleoside triphosphate hydrolases"/>
    <property type="match status" value="1"/>
</dbReference>
<reference evidence="4" key="1">
    <citation type="submission" date="2023-06" db="EMBL/GenBank/DDBJ databases">
        <title>Survivors Of The Sea: Transcriptome response of Skeletonema marinoi to long-term dormancy.</title>
        <authorList>
            <person name="Pinder M.I.M."/>
            <person name="Kourtchenko O."/>
            <person name="Robertson E.K."/>
            <person name="Larsson T."/>
            <person name="Maumus F."/>
            <person name="Osuna-Cruz C.M."/>
            <person name="Vancaester E."/>
            <person name="Stenow R."/>
            <person name="Vandepoele K."/>
            <person name="Ploug H."/>
            <person name="Bruchert V."/>
            <person name="Godhe A."/>
            <person name="Topel M."/>
        </authorList>
    </citation>
    <scope>NUCLEOTIDE SEQUENCE</scope>
    <source>
        <strain evidence="4">R05AC</strain>
    </source>
</reference>
<dbReference type="PROSITE" id="PS50800">
    <property type="entry name" value="SAP"/>
    <property type="match status" value="1"/>
</dbReference>
<feature type="transmembrane region" description="Helical" evidence="2">
    <location>
        <begin position="21"/>
        <end position="41"/>
    </location>
</feature>
<evidence type="ECO:0000259" key="3">
    <source>
        <dbReference type="PROSITE" id="PS50800"/>
    </source>
</evidence>
<dbReference type="Gene3D" id="1.10.720.30">
    <property type="entry name" value="SAP domain"/>
    <property type="match status" value="1"/>
</dbReference>
<comment type="caution">
    <text evidence="4">The sequence shown here is derived from an EMBL/GenBank/DDBJ whole genome shotgun (WGS) entry which is preliminary data.</text>
</comment>
<dbReference type="InterPro" id="IPR048422">
    <property type="entry name" value="NOA1/YqeH-like_C"/>
</dbReference>
<keyword evidence="2" id="KW-0472">Membrane</keyword>
<dbReference type="SUPFAM" id="SSF68906">
    <property type="entry name" value="SAP domain"/>
    <property type="match status" value="1"/>
</dbReference>
<feature type="compositionally biased region" description="Basic residues" evidence="1">
    <location>
        <begin position="826"/>
        <end position="845"/>
    </location>
</feature>
<sequence>MNRGRSEWIYGWRVYGNSDGSPTHIVYAFLIFIICLHAQMIRSPLSIILFVTIMKHITALATTRAIIDSSRRTAFRSGANAYSSNRASNVPLAVRYFGRSAENSRTRSIGWAIQSNNLAFRTNIALFSSATDGNDLSKFTVAELKVKLKEKGLPTSGLKAELVERLATAGGSSSTQTQSPKKSAATGSKKPKQSAKRKIVINPNWKTEFNVKALENEFNNLAKKEGFNEATAYYADDATFEDDFLEEDYNFDDDDLESDGDDDIPDFGNAGQSMEERLAAAKQDQMTGRVSVPKSLDTFSQEVSFEDLQKLGFRKEVNPFGNDETPRRDQFKIISGSMACSGCGANFQKKDDMRPGFLPEDKFDIQTKLSKIEEVQKMQEKAESADWSPEDEVEWLLREGEPDSEDSEENMLNMSVDEMAEMQGLDLDVLTKKKVLCKRCHGLQNFGTVEQKLRPGWTDEPMLSQEEFRKLLLPLRQKNAVILALVDLFDFSGSVLPELDEIAGDNPVILAANKADLLPSEMGQARAENWVRREVEYLNVQSIANIGGAVRLVSCKTGFGVKTMMEKAKNLAEEMDADIYVVGAANAGKSTLVNYLLDENNPMRKEGFKGKKRAGNANKWKGSVTTSPLPGTTLKFIRIELGKGRALFDTPGLLVPGCLTERLTPEELKIVVPKKRVEPITFRVASGKCVLVGGLAKVELIGDSKPFLFTFFVANDIKLHPTDSERADEFTSKHVGKILTPPLEPGQERLEEIGEFEYHEIDVKGEGWKQAAADITLRGLGWVAVTGAGVAKVRIGVPKGIGITVRPPLMPFDVWEATAKYTGGRAVRKSTKSRSGKRRKGVGRS</sequence>
<dbReference type="PANTHER" id="PTHR46434">
    <property type="entry name" value="GENETIC INTERACTOR OF PROHIBITINS 3, MITOCHONDRIAL"/>
    <property type="match status" value="1"/>
</dbReference>
<dbReference type="Proteomes" id="UP001224775">
    <property type="component" value="Unassembled WGS sequence"/>
</dbReference>
<dbReference type="Gene3D" id="3.40.50.300">
    <property type="entry name" value="P-loop containing nucleotide triphosphate hydrolases"/>
    <property type="match status" value="1"/>
</dbReference>
<gene>
    <name evidence="4" type="ORF">QTG54_001131</name>
</gene>
<dbReference type="InterPro" id="IPR003034">
    <property type="entry name" value="SAP_dom"/>
</dbReference>
<dbReference type="SMART" id="SM00513">
    <property type="entry name" value="SAP"/>
    <property type="match status" value="1"/>
</dbReference>
<dbReference type="Pfam" id="PF02037">
    <property type="entry name" value="SAP"/>
    <property type="match status" value="1"/>
</dbReference>
<dbReference type="InterPro" id="IPR027417">
    <property type="entry name" value="P-loop_NTPase"/>
</dbReference>
<dbReference type="GO" id="GO:0005739">
    <property type="term" value="C:mitochondrion"/>
    <property type="evidence" value="ECO:0007669"/>
    <property type="project" value="TreeGrafter"/>
</dbReference>
<proteinExistence type="predicted"/>
<feature type="domain" description="SAP" evidence="3">
    <location>
        <begin position="136"/>
        <end position="170"/>
    </location>
</feature>
<dbReference type="Pfam" id="PF21516">
    <property type="entry name" value="YqeH-like_C"/>
    <property type="match status" value="1"/>
</dbReference>
<dbReference type="Pfam" id="PF01926">
    <property type="entry name" value="MMR_HSR1"/>
    <property type="match status" value="1"/>
</dbReference>
<feature type="region of interest" description="Disordered" evidence="1">
    <location>
        <begin position="168"/>
        <end position="197"/>
    </location>
</feature>
<protein>
    <submittedName>
        <fullName evidence="4">YqeH family GTPase</fullName>
    </submittedName>
</protein>
<dbReference type="InterPro" id="IPR006073">
    <property type="entry name" value="GTP-bd"/>
</dbReference>
<feature type="region of interest" description="Disordered" evidence="1">
    <location>
        <begin position="825"/>
        <end position="845"/>
    </location>
</feature>
<dbReference type="InterPro" id="IPR036361">
    <property type="entry name" value="SAP_dom_sf"/>
</dbReference>